<comment type="caution">
    <text evidence="2">The sequence shown here is derived from an EMBL/GenBank/DDBJ whole genome shotgun (WGS) entry which is preliminary data.</text>
</comment>
<name>A0ABV6JF57_9BACL</name>
<dbReference type="RefSeq" id="WP_204815674.1">
    <property type="nucleotide sequence ID" value="NZ_JANHOF010000001.1"/>
</dbReference>
<evidence type="ECO:0000313" key="2">
    <source>
        <dbReference type="EMBL" id="MFC0394549.1"/>
    </source>
</evidence>
<dbReference type="EMBL" id="JBHLVF010000041">
    <property type="protein sequence ID" value="MFC0394549.1"/>
    <property type="molecule type" value="Genomic_DNA"/>
</dbReference>
<evidence type="ECO:0000256" key="1">
    <source>
        <dbReference type="SAM" id="Phobius"/>
    </source>
</evidence>
<feature type="transmembrane region" description="Helical" evidence="1">
    <location>
        <begin position="39"/>
        <end position="60"/>
    </location>
</feature>
<reference evidence="2 3" key="1">
    <citation type="submission" date="2024-09" db="EMBL/GenBank/DDBJ databases">
        <authorList>
            <person name="Sun Q."/>
            <person name="Mori K."/>
        </authorList>
    </citation>
    <scope>NUCLEOTIDE SEQUENCE [LARGE SCALE GENOMIC DNA]</scope>
    <source>
        <strain evidence="2 3">CCM 4839</strain>
    </source>
</reference>
<protein>
    <submittedName>
        <fullName evidence="2">Uncharacterized protein</fullName>
    </submittedName>
</protein>
<accession>A0ABV6JF57</accession>
<dbReference type="Proteomes" id="UP001589818">
    <property type="component" value="Unassembled WGS sequence"/>
</dbReference>
<keyword evidence="1" id="KW-1133">Transmembrane helix</keyword>
<keyword evidence="1" id="KW-0472">Membrane</keyword>
<evidence type="ECO:0000313" key="3">
    <source>
        <dbReference type="Proteomes" id="UP001589818"/>
    </source>
</evidence>
<keyword evidence="3" id="KW-1185">Reference proteome</keyword>
<organism evidence="2 3">
    <name type="scientific">Paenibacillus mendelii</name>
    <dbReference type="NCBI Taxonomy" id="206163"/>
    <lineage>
        <taxon>Bacteria</taxon>
        <taxon>Bacillati</taxon>
        <taxon>Bacillota</taxon>
        <taxon>Bacilli</taxon>
        <taxon>Bacillales</taxon>
        <taxon>Paenibacillaceae</taxon>
        <taxon>Paenibacillus</taxon>
    </lineage>
</organism>
<proteinExistence type="predicted"/>
<keyword evidence="1" id="KW-0812">Transmembrane</keyword>
<sequence>MKKLASVLPLFLMVAICFLASWVGETLLDRGQSVNVKNIRLAMVLIPLTAFLAGYFSFYWSHKLQRKPK</sequence>
<gene>
    <name evidence="2" type="ORF">ACFFJ8_24715</name>
</gene>